<evidence type="ECO:0000313" key="3">
    <source>
        <dbReference type="Proteomes" id="UP001465976"/>
    </source>
</evidence>
<dbReference type="Proteomes" id="UP001465976">
    <property type="component" value="Unassembled WGS sequence"/>
</dbReference>
<accession>A0ABR3EK20</accession>
<gene>
    <name evidence="2" type="ORF">V5O48_018839</name>
</gene>
<protein>
    <submittedName>
        <fullName evidence="2">Uncharacterized protein</fullName>
    </submittedName>
</protein>
<evidence type="ECO:0000256" key="1">
    <source>
        <dbReference type="SAM" id="Coils"/>
    </source>
</evidence>
<keyword evidence="1" id="KW-0175">Coiled coil</keyword>
<comment type="caution">
    <text evidence="2">The sequence shown here is derived from an EMBL/GenBank/DDBJ whole genome shotgun (WGS) entry which is preliminary data.</text>
</comment>
<reference evidence="2 3" key="1">
    <citation type="submission" date="2024-02" db="EMBL/GenBank/DDBJ databases">
        <title>A draft genome for the cacao thread blight pathogen Marasmius crinis-equi.</title>
        <authorList>
            <person name="Cohen S.P."/>
            <person name="Baruah I.K."/>
            <person name="Amoako-Attah I."/>
            <person name="Bukari Y."/>
            <person name="Meinhardt L.W."/>
            <person name="Bailey B.A."/>
        </authorList>
    </citation>
    <scope>NUCLEOTIDE SEQUENCE [LARGE SCALE GENOMIC DNA]</scope>
    <source>
        <strain evidence="2 3">GH-76</strain>
    </source>
</reference>
<keyword evidence="3" id="KW-1185">Reference proteome</keyword>
<sequence length="181" mass="20486">MEDGFVLNTRHQILSAGLECDVEHCICKERFVERLRQESEDSEERFRKTLRQELAKLASMIASIMWEKDQIALVEAKFASMQENMIAFVQKERALMQENLMAFIASLKTELTASTEVSLASEEELMAFMEAELASMENSNSTLESVKAEMTSMNQAIIGTLTSMNTPNAYEIELSSSYNES</sequence>
<name>A0ABR3EK20_9AGAR</name>
<dbReference type="EMBL" id="JBAHYK010003755">
    <property type="protein sequence ID" value="KAL0563234.1"/>
    <property type="molecule type" value="Genomic_DNA"/>
</dbReference>
<evidence type="ECO:0000313" key="2">
    <source>
        <dbReference type="EMBL" id="KAL0563234.1"/>
    </source>
</evidence>
<organism evidence="2 3">
    <name type="scientific">Marasmius crinis-equi</name>
    <dbReference type="NCBI Taxonomy" id="585013"/>
    <lineage>
        <taxon>Eukaryota</taxon>
        <taxon>Fungi</taxon>
        <taxon>Dikarya</taxon>
        <taxon>Basidiomycota</taxon>
        <taxon>Agaricomycotina</taxon>
        <taxon>Agaricomycetes</taxon>
        <taxon>Agaricomycetidae</taxon>
        <taxon>Agaricales</taxon>
        <taxon>Marasmiineae</taxon>
        <taxon>Marasmiaceae</taxon>
        <taxon>Marasmius</taxon>
    </lineage>
</organism>
<feature type="coiled-coil region" evidence="1">
    <location>
        <begin position="119"/>
        <end position="156"/>
    </location>
</feature>
<proteinExistence type="predicted"/>